<dbReference type="PANTHER" id="PTHR46586">
    <property type="entry name" value="ANKYRIN REPEAT-CONTAINING PROTEIN"/>
    <property type="match status" value="1"/>
</dbReference>
<dbReference type="Proteomes" id="UP001237152">
    <property type="component" value="Segment"/>
</dbReference>
<reference evidence="1" key="1">
    <citation type="journal article" date="2019" name="Front. Microbiol.">
        <title>Pandoravirus Celtis Illustrates the Microevolution Processes at Work in the Giant Pandoraviridae Genomes.</title>
        <authorList>
            <person name="Legendre M."/>
            <person name="Alempic J.M."/>
            <person name="Philippe N."/>
            <person name="Lartigue A."/>
            <person name="Jeudy S."/>
            <person name="Poirot O."/>
            <person name="Ta N.T."/>
            <person name="Nin S."/>
            <person name="Coute Y."/>
            <person name="Abergel C."/>
            <person name="Claverie J.M."/>
        </authorList>
    </citation>
    <scope>NUCLEOTIDE SEQUENCE</scope>
</reference>
<dbReference type="SUPFAM" id="SSF48403">
    <property type="entry name" value="Ankyrin repeat"/>
    <property type="match status" value="1"/>
</dbReference>
<organism evidence="1 2">
    <name type="scientific">Pandoravirus celtis</name>
    <dbReference type="NCBI Taxonomy" id="2568002"/>
    <lineage>
        <taxon>Viruses</taxon>
        <taxon>Pandoravirus</taxon>
    </lineage>
</organism>
<dbReference type="InterPro" id="IPR036770">
    <property type="entry name" value="Ankyrin_rpt-contain_sf"/>
</dbReference>
<accession>A0A4D6EIP9</accession>
<dbReference type="InterPro" id="IPR052050">
    <property type="entry name" value="SecEffector_AnkRepeat"/>
</dbReference>
<protein>
    <submittedName>
        <fullName evidence="1">MutS III superfamily incomplete domain containing protein</fullName>
    </submittedName>
</protein>
<dbReference type="Gene3D" id="1.25.40.20">
    <property type="entry name" value="Ankyrin repeat-containing domain"/>
    <property type="match status" value="1"/>
</dbReference>
<name>A0A4D6EIP9_9VIRU</name>
<dbReference type="PANTHER" id="PTHR46586:SF3">
    <property type="entry name" value="ANKYRIN REPEAT-CONTAINING PROTEIN"/>
    <property type="match status" value="1"/>
</dbReference>
<sequence length="513" mass="55241">MAMLNDLPPELIQHITDSIARPRDLVAWSMATGIDVGPAIRRVAAGHDSMTLTQLMERGAPLDVVRASVERSTGKPRLDMTIHAARGGRLDVVKYVWIEAADRKPVPRRFDLQSIDVKRHQRRIIEDALKAACRRAHVEVALWLLTRLPSPRGPNSADVVEAGLLEAVRAGHLHVIEAIHARRIAVVGMCDCSVQVAALALDTDQAPIVAWLHARSVDTRSKHLDGGHDAIGSSTLIKAISCGRVRVAQWLLEMEPSPCVRSVPFETMLQAAARDHLPTIALAHDRGLHPCTVEVLVSLIKGKPQSAVDALRWAAGEPTVDINVPVPDGAVRPIVAWGDPTIAYAALGAASDDAFRWLLGRPDAHRLFTVGAVRWALALHQGYTRALCVCAAGIVSFGDCDALATVVRHLDVAQVIETLDAGAPYTLSAMEAALLRKTPTLLETLCQRYGTGDVSAAVCKIAGTPLDRSVIEWLRDNVPAVCIADLRAVLLVGPQCATMPEEPCPCSACGRHP</sequence>
<evidence type="ECO:0000313" key="1">
    <source>
        <dbReference type="EMBL" id="QBZ81726.1"/>
    </source>
</evidence>
<gene>
    <name evidence="1" type="ORF">pclt_cds_1144</name>
</gene>
<proteinExistence type="predicted"/>
<evidence type="ECO:0000313" key="2">
    <source>
        <dbReference type="Proteomes" id="UP001237152"/>
    </source>
</evidence>
<dbReference type="EMBL" id="MK174290">
    <property type="protein sequence ID" value="QBZ81726.1"/>
    <property type="molecule type" value="Genomic_DNA"/>
</dbReference>